<dbReference type="PANTHER" id="PTHR35604:SF2">
    <property type="entry name" value="TRANSPOSASE INSH FOR INSERTION SEQUENCE ELEMENT IS5A-RELATED"/>
    <property type="match status" value="1"/>
</dbReference>
<feature type="non-terminal residue" evidence="3">
    <location>
        <position position="371"/>
    </location>
</feature>
<feature type="region of interest" description="Disordered" evidence="1">
    <location>
        <begin position="239"/>
        <end position="262"/>
    </location>
</feature>
<dbReference type="InterPro" id="IPR008490">
    <property type="entry name" value="Transposase_InsH_N"/>
</dbReference>
<dbReference type="PANTHER" id="PTHR35604">
    <property type="entry name" value="TRANSPOSASE INSH FOR INSERTION SEQUENCE ELEMENT IS5A-RELATED"/>
    <property type="match status" value="1"/>
</dbReference>
<dbReference type="AlphaFoldDB" id="A0A0X3UQS9"/>
<gene>
    <name evidence="3" type="ORF">ADL15_15080</name>
</gene>
<evidence type="ECO:0000256" key="1">
    <source>
        <dbReference type="SAM" id="MobiDB-lite"/>
    </source>
</evidence>
<reference evidence="3 4" key="1">
    <citation type="submission" date="2015-10" db="EMBL/GenBank/DDBJ databases">
        <authorList>
            <person name="Gilbert D.G."/>
        </authorList>
    </citation>
    <scope>NUCLEOTIDE SEQUENCE [LARGE SCALE GENOMIC DNA]</scope>
    <source>
        <strain evidence="3 4">NRRL B-16712</strain>
    </source>
</reference>
<proteinExistence type="predicted"/>
<dbReference type="EMBL" id="LLZH01000116">
    <property type="protein sequence ID" value="KUL34855.1"/>
    <property type="molecule type" value="Genomic_DNA"/>
</dbReference>
<keyword evidence="4" id="KW-1185">Reference proteome</keyword>
<organism evidence="3 4">
    <name type="scientific">Actinoplanes awajinensis subsp. mycoplanecinus</name>
    <dbReference type="NCBI Taxonomy" id="135947"/>
    <lineage>
        <taxon>Bacteria</taxon>
        <taxon>Bacillati</taxon>
        <taxon>Actinomycetota</taxon>
        <taxon>Actinomycetes</taxon>
        <taxon>Micromonosporales</taxon>
        <taxon>Micromonosporaceae</taxon>
        <taxon>Actinoplanes</taxon>
    </lineage>
</organism>
<name>A0A0X3UQS9_9ACTN</name>
<sequence length="371" mass="40671">SFRKGNLATRIRDELGQVYEDSQFTAAFGVRGRPGISPAQLMIVTVLQFSENLTDRQAADAVRDRITWKYALGLALEDPGFDFTVLSEFRDRLVDGDLTALALDALLVRLGGLGLVKARGRQRTDSTHVLAAIRNLNRLELAGETLRAALEALAAAAPQWLTATIDASWTSVYGARIDNLRLPESQTRRDALMTQYGVDGYHLLDAIHHRDAPGWLVNLPAVQALRQIWIQQYYRTTGTGRQEVRRRDPAPDGDGIPPARNKIISPYDLDARYSIKRDTTWTGYKVHITETCDPPTPAGADTGPGELPNLITNVATTTATVPDTAMTTTIHQQLDNKNLAPAEHLTDAGYSSAHIIVTAAHQHGITLISPL</sequence>
<dbReference type="Proteomes" id="UP000053244">
    <property type="component" value="Unassembled WGS sequence"/>
</dbReference>
<feature type="domain" description="Transposase InsH N-terminal" evidence="2">
    <location>
        <begin position="13"/>
        <end position="92"/>
    </location>
</feature>
<dbReference type="OrthoDB" id="4334464at2"/>
<protein>
    <submittedName>
        <fullName evidence="3">Transposase</fullName>
    </submittedName>
</protein>
<accession>A0A0X3UQS9</accession>
<feature type="non-terminal residue" evidence="3">
    <location>
        <position position="1"/>
    </location>
</feature>
<dbReference type="Pfam" id="PF05598">
    <property type="entry name" value="DUF772"/>
    <property type="match status" value="1"/>
</dbReference>
<evidence type="ECO:0000313" key="3">
    <source>
        <dbReference type="EMBL" id="KUL34855.1"/>
    </source>
</evidence>
<evidence type="ECO:0000259" key="2">
    <source>
        <dbReference type="Pfam" id="PF05598"/>
    </source>
</evidence>
<comment type="caution">
    <text evidence="3">The sequence shown here is derived from an EMBL/GenBank/DDBJ whole genome shotgun (WGS) entry which is preliminary data.</text>
</comment>
<evidence type="ECO:0000313" key="4">
    <source>
        <dbReference type="Proteomes" id="UP000053244"/>
    </source>
</evidence>